<organism evidence="1">
    <name type="scientific">Brassica napus</name>
    <name type="common">Rape</name>
    <dbReference type="NCBI Taxonomy" id="3708"/>
    <lineage>
        <taxon>Eukaryota</taxon>
        <taxon>Viridiplantae</taxon>
        <taxon>Streptophyta</taxon>
        <taxon>Embryophyta</taxon>
        <taxon>Tracheophyta</taxon>
        <taxon>Spermatophyta</taxon>
        <taxon>Magnoliopsida</taxon>
        <taxon>eudicotyledons</taxon>
        <taxon>Gunneridae</taxon>
        <taxon>Pentapetalae</taxon>
        <taxon>rosids</taxon>
        <taxon>malvids</taxon>
        <taxon>Brassicales</taxon>
        <taxon>Brassicaceae</taxon>
        <taxon>Brassiceae</taxon>
        <taxon>Brassica</taxon>
    </lineage>
</organism>
<accession>A0A816U7C1</accession>
<evidence type="ECO:0000313" key="1">
    <source>
        <dbReference type="EMBL" id="CAF2105691.1"/>
    </source>
</evidence>
<gene>
    <name evidence="1" type="ORF">DARMORV10_C08P03240.1</name>
</gene>
<protein>
    <submittedName>
        <fullName evidence="1">(rape) hypothetical protein</fullName>
    </submittedName>
</protein>
<sequence>MAGPGLSQPCFACPPFGVAFGMVCGASDCSPVVNSNDRLSCYRKEEAFLVDTRKRLRGQSVSLSLSGKFSPGWNLQSEDGTKRRDEAAEETISCRGEMRRSCGGESFGVGCAPDDANTSRGFRTFGLLSLDSQTPSSSTHLRRRIRAVGCCFPAVEATEQIRSQGRSFPAAASGDLVDVVGHLGEEYQEWLPVVCYVLSISARKGLTFPRIGLIVAFAVLIWTLLEYTLSSLPFPHRNQELLVSSISLINLKFFYCALW</sequence>
<proteinExistence type="predicted"/>
<dbReference type="EMBL" id="HG994372">
    <property type="protein sequence ID" value="CAF2105691.1"/>
    <property type="molecule type" value="Genomic_DNA"/>
</dbReference>
<name>A0A816U7C1_BRANA</name>
<reference evidence="1" key="1">
    <citation type="submission" date="2021-01" db="EMBL/GenBank/DDBJ databases">
        <authorList>
            <consortium name="Genoscope - CEA"/>
            <person name="William W."/>
        </authorList>
    </citation>
    <scope>NUCLEOTIDE SEQUENCE</scope>
</reference>
<dbReference type="AlphaFoldDB" id="A0A816U7C1"/>
<dbReference type="Proteomes" id="UP001295469">
    <property type="component" value="Chromosome C08"/>
</dbReference>